<dbReference type="AlphaFoldDB" id="A0A0A6YCJ1"/>
<reference evidence="1 2" key="1">
    <citation type="journal article" date="2003" name="Int. J. Syst. Evol. Microbiol.">
        <title>Kocuria polaris sp. nov., an orange-pigmented psychrophilic bacterium isolated from an Antarctic cyanobacterial mat sample.</title>
        <authorList>
            <person name="Reddy G.S."/>
            <person name="Prakash J.S."/>
            <person name="Prabahar V."/>
            <person name="Matsumoto G.I."/>
            <person name="Stackebrandt E."/>
            <person name="Shivaji S."/>
        </authorList>
    </citation>
    <scope>NUCLEOTIDE SEQUENCE [LARGE SCALE GENOMIC DNA]</scope>
    <source>
        <strain evidence="1 2">CMS 76or</strain>
    </source>
</reference>
<dbReference type="Proteomes" id="UP000030466">
    <property type="component" value="Unassembled WGS sequence"/>
</dbReference>
<evidence type="ECO:0000313" key="2">
    <source>
        <dbReference type="Proteomes" id="UP000030466"/>
    </source>
</evidence>
<dbReference type="EMBL" id="JSUH01000007">
    <property type="protein sequence ID" value="KHD97527.1"/>
    <property type="molecule type" value="Genomic_DNA"/>
</dbReference>
<dbReference type="RefSeq" id="WP_035926535.1">
    <property type="nucleotide sequence ID" value="NZ_JSUH01000007.1"/>
</dbReference>
<sequence>MSAQTVVPPSSGGLLFDAALTSRQDLGAYPYQINTGLSPITGRPRALLMDDPVHGSARTVLRMASDQSADHDGHPSLRVQCETETFIRSARHGHIGDIYYAGFALFLPDEFRDLAETDWLTIGAGAYGSPYGGSGPLSLGLRPTADVGGEHRLVLADRPELLGEVVVPRGRWIDIVMGFRLAYAENGGWLSVWMNTGEGWGNLAVLGEDRASYDALSEGVNDAWHRDENRSPNSSRIGVYGNQPNTLLHGWHRIGHTFSDAMPNSHPGSPLPEKVQ</sequence>
<dbReference type="Gene3D" id="2.60.120.200">
    <property type="match status" value="1"/>
</dbReference>
<proteinExistence type="predicted"/>
<keyword evidence="2" id="KW-1185">Reference proteome</keyword>
<protein>
    <submittedName>
        <fullName evidence="1">Uncharacterized protein</fullName>
    </submittedName>
</protein>
<gene>
    <name evidence="1" type="ORF">GY22_09350</name>
</gene>
<accession>A0A0A6YCJ1</accession>
<name>A0A0A6YCJ1_KOCRO</name>
<evidence type="ECO:0000313" key="1">
    <source>
        <dbReference type="EMBL" id="KHD97527.1"/>
    </source>
</evidence>
<organism evidence="1 2">
    <name type="scientific">Kocuria rosea subsp. polaris</name>
    <dbReference type="NCBI Taxonomy" id="136273"/>
    <lineage>
        <taxon>Bacteria</taxon>
        <taxon>Bacillati</taxon>
        <taxon>Actinomycetota</taxon>
        <taxon>Actinomycetes</taxon>
        <taxon>Micrococcales</taxon>
        <taxon>Micrococcaceae</taxon>
        <taxon>Kocuria</taxon>
    </lineage>
</organism>
<dbReference type="OrthoDB" id="9881160at2"/>
<comment type="caution">
    <text evidence="1">The sequence shown here is derived from an EMBL/GenBank/DDBJ whole genome shotgun (WGS) entry which is preliminary data.</text>
</comment>